<accession>A0ACB8RIB2</accession>
<evidence type="ECO:0000313" key="2">
    <source>
        <dbReference type="Proteomes" id="UP000814033"/>
    </source>
</evidence>
<protein>
    <submittedName>
        <fullName evidence="1">Uncharacterized protein</fullName>
    </submittedName>
</protein>
<sequence length="104" mass="11740">MIDPCTYGMRQINITHDSIQLERRCAFKRCQCPSRHRDPRAPRTSFLGPPFAFFNMAKALRRGLTVIALCCPVVVLPPRLLCGLIGRHKGPGMYKHPTKSCCTL</sequence>
<comment type="caution">
    <text evidence="1">The sequence shown here is derived from an EMBL/GenBank/DDBJ whole genome shotgun (WGS) entry which is preliminary data.</text>
</comment>
<name>A0ACB8RIB2_9AGAM</name>
<proteinExistence type="predicted"/>
<organism evidence="1 2">
    <name type="scientific">Auriscalpium vulgare</name>
    <dbReference type="NCBI Taxonomy" id="40419"/>
    <lineage>
        <taxon>Eukaryota</taxon>
        <taxon>Fungi</taxon>
        <taxon>Dikarya</taxon>
        <taxon>Basidiomycota</taxon>
        <taxon>Agaricomycotina</taxon>
        <taxon>Agaricomycetes</taxon>
        <taxon>Russulales</taxon>
        <taxon>Auriscalpiaceae</taxon>
        <taxon>Auriscalpium</taxon>
    </lineage>
</organism>
<gene>
    <name evidence="1" type="ORF">FA95DRAFT_368406</name>
</gene>
<reference evidence="1" key="1">
    <citation type="submission" date="2021-02" db="EMBL/GenBank/DDBJ databases">
        <authorList>
            <consortium name="DOE Joint Genome Institute"/>
            <person name="Ahrendt S."/>
            <person name="Looney B.P."/>
            <person name="Miyauchi S."/>
            <person name="Morin E."/>
            <person name="Drula E."/>
            <person name="Courty P.E."/>
            <person name="Chicoki N."/>
            <person name="Fauchery L."/>
            <person name="Kohler A."/>
            <person name="Kuo A."/>
            <person name="Labutti K."/>
            <person name="Pangilinan J."/>
            <person name="Lipzen A."/>
            <person name="Riley R."/>
            <person name="Andreopoulos W."/>
            <person name="He G."/>
            <person name="Johnson J."/>
            <person name="Barry K.W."/>
            <person name="Grigoriev I.V."/>
            <person name="Nagy L."/>
            <person name="Hibbett D."/>
            <person name="Henrissat B."/>
            <person name="Matheny P.B."/>
            <person name="Labbe J."/>
            <person name="Martin F."/>
        </authorList>
    </citation>
    <scope>NUCLEOTIDE SEQUENCE</scope>
    <source>
        <strain evidence="1">FP105234-sp</strain>
    </source>
</reference>
<dbReference type="EMBL" id="MU276010">
    <property type="protein sequence ID" value="KAI0043637.1"/>
    <property type="molecule type" value="Genomic_DNA"/>
</dbReference>
<dbReference type="Proteomes" id="UP000814033">
    <property type="component" value="Unassembled WGS sequence"/>
</dbReference>
<evidence type="ECO:0000313" key="1">
    <source>
        <dbReference type="EMBL" id="KAI0043637.1"/>
    </source>
</evidence>
<keyword evidence="2" id="KW-1185">Reference proteome</keyword>
<reference evidence="1" key="2">
    <citation type="journal article" date="2022" name="New Phytol.">
        <title>Evolutionary transition to the ectomycorrhizal habit in the genomes of a hyperdiverse lineage of mushroom-forming fungi.</title>
        <authorList>
            <person name="Looney B."/>
            <person name="Miyauchi S."/>
            <person name="Morin E."/>
            <person name="Drula E."/>
            <person name="Courty P.E."/>
            <person name="Kohler A."/>
            <person name="Kuo A."/>
            <person name="LaButti K."/>
            <person name="Pangilinan J."/>
            <person name="Lipzen A."/>
            <person name="Riley R."/>
            <person name="Andreopoulos W."/>
            <person name="He G."/>
            <person name="Johnson J."/>
            <person name="Nolan M."/>
            <person name="Tritt A."/>
            <person name="Barry K.W."/>
            <person name="Grigoriev I.V."/>
            <person name="Nagy L.G."/>
            <person name="Hibbett D."/>
            <person name="Henrissat B."/>
            <person name="Matheny P.B."/>
            <person name="Labbe J."/>
            <person name="Martin F.M."/>
        </authorList>
    </citation>
    <scope>NUCLEOTIDE SEQUENCE</scope>
    <source>
        <strain evidence="1">FP105234-sp</strain>
    </source>
</reference>